<dbReference type="SUPFAM" id="SSF53474">
    <property type="entry name" value="alpha/beta-Hydrolases"/>
    <property type="match status" value="1"/>
</dbReference>
<name>A0ABV6RRD4_9GAMM</name>
<evidence type="ECO:0000259" key="2">
    <source>
        <dbReference type="Pfam" id="PF08840"/>
    </source>
</evidence>
<dbReference type="EC" id="3.4.-.-" evidence="3"/>
<evidence type="ECO:0000313" key="4">
    <source>
        <dbReference type="Proteomes" id="UP001589896"/>
    </source>
</evidence>
<proteinExistence type="predicted"/>
<comment type="caution">
    <text evidence="3">The sequence shown here is derived from an EMBL/GenBank/DDBJ whole genome shotgun (WGS) entry which is preliminary data.</text>
</comment>
<organism evidence="3 4">
    <name type="scientific">Lysobacter korlensis</name>
    <dbReference type="NCBI Taxonomy" id="553636"/>
    <lineage>
        <taxon>Bacteria</taxon>
        <taxon>Pseudomonadati</taxon>
        <taxon>Pseudomonadota</taxon>
        <taxon>Gammaproteobacteria</taxon>
        <taxon>Lysobacterales</taxon>
        <taxon>Lysobacteraceae</taxon>
        <taxon>Lysobacter</taxon>
    </lineage>
</organism>
<dbReference type="EMBL" id="JBHLTG010000003">
    <property type="protein sequence ID" value="MFC0679351.1"/>
    <property type="molecule type" value="Genomic_DNA"/>
</dbReference>
<reference evidence="3 4" key="1">
    <citation type="submission" date="2024-09" db="EMBL/GenBank/DDBJ databases">
        <authorList>
            <person name="Sun Q."/>
            <person name="Mori K."/>
        </authorList>
    </citation>
    <scope>NUCLEOTIDE SEQUENCE [LARGE SCALE GENOMIC DNA]</scope>
    <source>
        <strain evidence="3 4">KCTC 23076</strain>
    </source>
</reference>
<keyword evidence="1" id="KW-0812">Transmembrane</keyword>
<keyword evidence="3" id="KW-0378">Hydrolase</keyword>
<keyword evidence="1" id="KW-1133">Transmembrane helix</keyword>
<sequence length="310" mass="33183">MTARAFPSLLKILLWSIGGALVLLLAGAAWVVWRVYSFDTSTLPARHGQVDARLYAPPGPPRPLLVGLGGAEGGNSWTREYWQPQRDRFQQQGYALLALGYFGLPNTPRDLDRIALEGVQKAIREAQADPAVDGDCVILMGGSKGAELALALAAHDPTIDAVVAMAPGDTIFPAHTDAMNTSSWSYRGQPLPFAPIPWSATPDLIGGNIHAVMERALANDAAAAAAIPVERIAGPILLVAARDDEMWPSVRMSRRMVDRLERAGFAHASELLVVDGGHVAVAKHFDRVEDFLEQHVAPRAGCRPVRAAGG</sequence>
<dbReference type="Gene3D" id="3.40.50.1820">
    <property type="entry name" value="alpha/beta hydrolase"/>
    <property type="match status" value="1"/>
</dbReference>
<dbReference type="PANTHER" id="PTHR10824:SF4">
    <property type="entry name" value="ACYL-COENZYME A THIOESTERASE 1-LIKE"/>
    <property type="match status" value="1"/>
</dbReference>
<dbReference type="Pfam" id="PF08840">
    <property type="entry name" value="BAAT_C"/>
    <property type="match status" value="1"/>
</dbReference>
<keyword evidence="4" id="KW-1185">Reference proteome</keyword>
<protein>
    <submittedName>
        <fullName evidence="3">Alpha/beta hydrolase family protein</fullName>
        <ecNumber evidence="3">3.4.-.-</ecNumber>
    </submittedName>
</protein>
<feature type="transmembrane region" description="Helical" evidence="1">
    <location>
        <begin position="12"/>
        <end position="33"/>
    </location>
</feature>
<dbReference type="Proteomes" id="UP001589896">
    <property type="component" value="Unassembled WGS sequence"/>
</dbReference>
<gene>
    <name evidence="3" type="ORF">ACFFGH_16065</name>
</gene>
<dbReference type="RefSeq" id="WP_386670022.1">
    <property type="nucleotide sequence ID" value="NZ_JBHLTG010000003.1"/>
</dbReference>
<evidence type="ECO:0000256" key="1">
    <source>
        <dbReference type="SAM" id="Phobius"/>
    </source>
</evidence>
<keyword evidence="1" id="KW-0472">Membrane</keyword>
<dbReference type="PANTHER" id="PTHR10824">
    <property type="entry name" value="ACYL-COENZYME A THIOESTERASE-RELATED"/>
    <property type="match status" value="1"/>
</dbReference>
<accession>A0ABV6RRD4</accession>
<evidence type="ECO:0000313" key="3">
    <source>
        <dbReference type="EMBL" id="MFC0679351.1"/>
    </source>
</evidence>
<dbReference type="GO" id="GO:0016787">
    <property type="term" value="F:hydrolase activity"/>
    <property type="evidence" value="ECO:0007669"/>
    <property type="project" value="UniProtKB-KW"/>
</dbReference>
<dbReference type="InterPro" id="IPR029058">
    <property type="entry name" value="AB_hydrolase_fold"/>
</dbReference>
<feature type="domain" description="BAAT/Acyl-CoA thioester hydrolase C-terminal" evidence="2">
    <location>
        <begin position="116"/>
        <end position="279"/>
    </location>
</feature>
<dbReference type="InterPro" id="IPR014940">
    <property type="entry name" value="BAAT_C"/>
</dbReference>